<dbReference type="Gene3D" id="3.90.80.10">
    <property type="entry name" value="Inorganic pyrophosphatase"/>
    <property type="match status" value="1"/>
</dbReference>
<dbReference type="GO" id="GO:0004427">
    <property type="term" value="F:inorganic diphosphate phosphatase activity"/>
    <property type="evidence" value="ECO:0007669"/>
    <property type="project" value="UniProtKB-EC"/>
</dbReference>
<evidence type="ECO:0000256" key="4">
    <source>
        <dbReference type="ARBA" id="ARBA00022723"/>
    </source>
</evidence>
<evidence type="ECO:0000256" key="1">
    <source>
        <dbReference type="ARBA" id="ARBA00001946"/>
    </source>
</evidence>
<dbReference type="InterPro" id="IPR008162">
    <property type="entry name" value="Pyrophosphatase"/>
</dbReference>
<evidence type="ECO:0000256" key="3">
    <source>
        <dbReference type="ARBA" id="ARBA00012146"/>
    </source>
</evidence>
<evidence type="ECO:0000256" key="2">
    <source>
        <dbReference type="ARBA" id="ARBA00006220"/>
    </source>
</evidence>
<dbReference type="GO" id="GO:0005737">
    <property type="term" value="C:cytoplasm"/>
    <property type="evidence" value="ECO:0007669"/>
    <property type="project" value="InterPro"/>
</dbReference>
<dbReference type="EMBL" id="VJMJ01000320">
    <property type="protein sequence ID" value="KAF0722847.1"/>
    <property type="molecule type" value="Genomic_DNA"/>
</dbReference>
<evidence type="ECO:0000313" key="8">
    <source>
        <dbReference type="Proteomes" id="UP000481153"/>
    </source>
</evidence>
<dbReference type="AlphaFoldDB" id="A0A6G0W6T1"/>
<dbReference type="SUPFAM" id="SSF50324">
    <property type="entry name" value="Inorganic pyrophosphatase"/>
    <property type="match status" value="1"/>
</dbReference>
<accession>A0A6G0W6T1</accession>
<sequence>MLQRSRFLSRPAMWKALSLQGRCMSAYTAKVVGAEGTDAARFVIQKGSQVLSPWHDIPLRPVGETAKNVFNFINEIPKGTRAKMEIATAEQNNPIKQDVKKGNLRFYHFDSLVNYGCIPQTWEDPAHIDPATHRGGDNDPIDVCEIGSRVAAVGEVYPVKALGVLGMIDDGETDWKVIAIALDDPMAKKLNDIEDLLLYSPNTVPSILKWFRDYKIPDGKPPSLFAFDGRAMSKDFTIDVIEQTHDSWKQLVASSGGSSKLWTRK</sequence>
<keyword evidence="6" id="KW-0460">Magnesium</keyword>
<evidence type="ECO:0000313" key="7">
    <source>
        <dbReference type="EMBL" id="KAF0722847.1"/>
    </source>
</evidence>
<comment type="similarity">
    <text evidence="2">Belongs to the PPase family.</text>
</comment>
<keyword evidence="4" id="KW-0479">Metal-binding</keyword>
<dbReference type="VEuPathDB" id="FungiDB:AeMF1_003642"/>
<keyword evidence="5" id="KW-0378">Hydrolase</keyword>
<evidence type="ECO:0000256" key="5">
    <source>
        <dbReference type="ARBA" id="ARBA00022801"/>
    </source>
</evidence>
<gene>
    <name evidence="7" type="ORF">Ae201684_018079</name>
</gene>
<keyword evidence="8" id="KW-1185">Reference proteome</keyword>
<comment type="caution">
    <text evidence="7">The sequence shown here is derived from an EMBL/GenBank/DDBJ whole genome shotgun (WGS) entry which is preliminary data.</text>
</comment>
<dbReference type="CDD" id="cd00412">
    <property type="entry name" value="pyrophosphatase"/>
    <property type="match status" value="1"/>
</dbReference>
<comment type="cofactor">
    <cofactor evidence="1">
        <name>Mg(2+)</name>
        <dbReference type="ChEBI" id="CHEBI:18420"/>
    </cofactor>
</comment>
<organism evidence="7 8">
    <name type="scientific">Aphanomyces euteiches</name>
    <dbReference type="NCBI Taxonomy" id="100861"/>
    <lineage>
        <taxon>Eukaryota</taxon>
        <taxon>Sar</taxon>
        <taxon>Stramenopiles</taxon>
        <taxon>Oomycota</taxon>
        <taxon>Saprolegniomycetes</taxon>
        <taxon>Saprolegniales</taxon>
        <taxon>Verrucalvaceae</taxon>
        <taxon>Aphanomyces</taxon>
    </lineage>
</organism>
<evidence type="ECO:0000256" key="6">
    <source>
        <dbReference type="ARBA" id="ARBA00022842"/>
    </source>
</evidence>
<dbReference type="GO" id="GO:0006796">
    <property type="term" value="P:phosphate-containing compound metabolic process"/>
    <property type="evidence" value="ECO:0007669"/>
    <property type="project" value="InterPro"/>
</dbReference>
<proteinExistence type="inferred from homology"/>
<dbReference type="PANTHER" id="PTHR10286">
    <property type="entry name" value="INORGANIC PYROPHOSPHATASE"/>
    <property type="match status" value="1"/>
</dbReference>
<dbReference type="PROSITE" id="PS00387">
    <property type="entry name" value="PPASE"/>
    <property type="match status" value="1"/>
</dbReference>
<dbReference type="InterPro" id="IPR036649">
    <property type="entry name" value="Pyrophosphatase_sf"/>
</dbReference>
<name>A0A6G0W6T1_9STRA</name>
<protein>
    <recommendedName>
        <fullName evidence="3">inorganic diphosphatase</fullName>
        <ecNumber evidence="3">3.6.1.1</ecNumber>
    </recommendedName>
</protein>
<dbReference type="GO" id="GO:0000287">
    <property type="term" value="F:magnesium ion binding"/>
    <property type="evidence" value="ECO:0007669"/>
    <property type="project" value="InterPro"/>
</dbReference>
<dbReference type="Proteomes" id="UP000481153">
    <property type="component" value="Unassembled WGS sequence"/>
</dbReference>
<dbReference type="Pfam" id="PF00719">
    <property type="entry name" value="Pyrophosphatase"/>
    <property type="match status" value="1"/>
</dbReference>
<dbReference type="EC" id="3.6.1.1" evidence="3"/>
<reference evidence="7 8" key="1">
    <citation type="submission" date="2019-07" db="EMBL/GenBank/DDBJ databases">
        <title>Genomics analysis of Aphanomyces spp. identifies a new class of oomycete effector associated with host adaptation.</title>
        <authorList>
            <person name="Gaulin E."/>
        </authorList>
    </citation>
    <scope>NUCLEOTIDE SEQUENCE [LARGE SCALE GENOMIC DNA]</scope>
    <source>
        <strain evidence="7 8">ATCC 201684</strain>
    </source>
</reference>